<gene>
    <name evidence="4" type="ORF">ET445_12840</name>
</gene>
<protein>
    <submittedName>
        <fullName evidence="4">Uncharacterized protein</fullName>
    </submittedName>
</protein>
<dbReference type="OrthoDB" id="9784388at2"/>
<dbReference type="Gene3D" id="1.10.287.1490">
    <property type="match status" value="1"/>
</dbReference>
<dbReference type="Pfam" id="PF24481">
    <property type="entry name" value="CT398_CC"/>
    <property type="match status" value="1"/>
</dbReference>
<dbReference type="InterPro" id="IPR052376">
    <property type="entry name" value="Oxidative_Scav/Glycosyltrans"/>
</dbReference>
<keyword evidence="1" id="KW-0175">Coiled coil</keyword>
<dbReference type="InterPro" id="IPR056003">
    <property type="entry name" value="CT398_CC_hairpin"/>
</dbReference>
<evidence type="ECO:0000313" key="4">
    <source>
        <dbReference type="EMBL" id="QAY74093.1"/>
    </source>
</evidence>
<dbReference type="InterPro" id="IPR003743">
    <property type="entry name" value="Zf-RING_7"/>
</dbReference>
<dbReference type="PANTHER" id="PTHR39082:SF1">
    <property type="entry name" value="SCAVENGER RECEPTOR CLASS A MEMBER 3"/>
    <property type="match status" value="1"/>
</dbReference>
<dbReference type="AlphaFoldDB" id="A0A4P6FG53"/>
<evidence type="ECO:0000256" key="1">
    <source>
        <dbReference type="SAM" id="Coils"/>
    </source>
</evidence>
<reference evidence="4 5" key="1">
    <citation type="submission" date="2019-01" db="EMBL/GenBank/DDBJ databases">
        <title>Genome sequencing of strain FW100M-8.</title>
        <authorList>
            <person name="Heo J."/>
            <person name="Kim S.-J."/>
            <person name="Kim J.-S."/>
            <person name="Hong S.-B."/>
            <person name="Kwon S.-W."/>
        </authorList>
    </citation>
    <scope>NUCLEOTIDE SEQUENCE [LARGE SCALE GENOMIC DNA]</scope>
    <source>
        <strain evidence="4 5">FW100M-8</strain>
    </source>
</reference>
<sequence>MKAAPAAQQELLRLQALDTRLAQLAHRLNALPQTAPLAELATRDDAVRRSRAEAVGVLEDAKTELGRIESDVRIVEARIARDGERLTQTSSLKDVQALEGELVSLKRRLSDLEDQELVVMEKVEGAEGAVAAIDDERAAIAVAQQSLEAERDEASAGIATEREQTDRDRAVVAATIPADLLAFYEQRRVRGGGVGAALLRQRTCGGCTITLTGSDLEAVRRAAPDDVVQCPECDRILVRTDESGI</sequence>
<dbReference type="EMBL" id="CP035491">
    <property type="protein sequence ID" value="QAY74093.1"/>
    <property type="molecule type" value="Genomic_DNA"/>
</dbReference>
<feature type="domain" description="C4-type zinc ribbon" evidence="2">
    <location>
        <begin position="203"/>
        <end position="237"/>
    </location>
</feature>
<keyword evidence="5" id="KW-1185">Reference proteome</keyword>
<proteinExistence type="predicted"/>
<evidence type="ECO:0000313" key="5">
    <source>
        <dbReference type="Proteomes" id="UP000291259"/>
    </source>
</evidence>
<dbReference type="Proteomes" id="UP000291259">
    <property type="component" value="Chromosome"/>
</dbReference>
<dbReference type="Pfam" id="PF02591">
    <property type="entry name" value="Zn_ribbon_9"/>
    <property type="match status" value="1"/>
</dbReference>
<dbReference type="KEGG" id="agf:ET445_12840"/>
<name>A0A4P6FG53_9MICO</name>
<feature type="domain" description="CT398-like coiled coil hairpin" evidence="3">
    <location>
        <begin position="14"/>
        <end position="191"/>
    </location>
</feature>
<accession>A0A4P6FG53</accession>
<dbReference type="RefSeq" id="WP_129191641.1">
    <property type="nucleotide sequence ID" value="NZ_CP035491.1"/>
</dbReference>
<feature type="coiled-coil region" evidence="1">
    <location>
        <begin position="58"/>
        <end position="153"/>
    </location>
</feature>
<evidence type="ECO:0000259" key="3">
    <source>
        <dbReference type="Pfam" id="PF24481"/>
    </source>
</evidence>
<dbReference type="PANTHER" id="PTHR39082">
    <property type="entry name" value="PHOSPHOLIPASE C-BETA-2-RELATED"/>
    <property type="match status" value="1"/>
</dbReference>
<organism evidence="4 5">
    <name type="scientific">Agromyces protaetiae</name>
    <dbReference type="NCBI Taxonomy" id="2509455"/>
    <lineage>
        <taxon>Bacteria</taxon>
        <taxon>Bacillati</taxon>
        <taxon>Actinomycetota</taxon>
        <taxon>Actinomycetes</taxon>
        <taxon>Micrococcales</taxon>
        <taxon>Microbacteriaceae</taxon>
        <taxon>Agromyces</taxon>
    </lineage>
</organism>
<evidence type="ECO:0000259" key="2">
    <source>
        <dbReference type="Pfam" id="PF02591"/>
    </source>
</evidence>